<dbReference type="EMBL" id="FNFO01000001">
    <property type="protein sequence ID" value="SDJ89689.1"/>
    <property type="molecule type" value="Genomic_DNA"/>
</dbReference>
<keyword evidence="2" id="KW-1185">Reference proteome</keyword>
<evidence type="ECO:0000313" key="2">
    <source>
        <dbReference type="Proteomes" id="UP000198510"/>
    </source>
</evidence>
<dbReference type="OrthoDB" id="9808310at2"/>
<dbReference type="RefSeq" id="WP_089678314.1">
    <property type="nucleotide sequence ID" value="NZ_FNFO01000001.1"/>
</dbReference>
<proteinExistence type="predicted"/>
<dbReference type="PANTHER" id="PTHR35446:SF2">
    <property type="entry name" value="CARBOXYMUCONOLACTONE DECARBOXYLASE-LIKE DOMAIN-CONTAINING PROTEIN"/>
    <property type="match status" value="1"/>
</dbReference>
<dbReference type="STRING" id="1075417.SAMN05421823_101361"/>
<reference evidence="1 2" key="1">
    <citation type="submission" date="2016-10" db="EMBL/GenBank/DDBJ databases">
        <authorList>
            <person name="de Groot N.N."/>
        </authorList>
    </citation>
    <scope>NUCLEOTIDE SEQUENCE [LARGE SCALE GENOMIC DNA]</scope>
    <source>
        <strain evidence="1 2">DSM 25186</strain>
    </source>
</reference>
<dbReference type="GO" id="GO:0004601">
    <property type="term" value="F:peroxidase activity"/>
    <property type="evidence" value="ECO:0007669"/>
    <property type="project" value="UniProtKB-KW"/>
</dbReference>
<organism evidence="1 2">
    <name type="scientific">Catalinimonas alkaloidigena</name>
    <dbReference type="NCBI Taxonomy" id="1075417"/>
    <lineage>
        <taxon>Bacteria</taxon>
        <taxon>Pseudomonadati</taxon>
        <taxon>Bacteroidota</taxon>
        <taxon>Cytophagia</taxon>
        <taxon>Cytophagales</taxon>
        <taxon>Catalimonadaceae</taxon>
        <taxon>Catalinimonas</taxon>
    </lineage>
</organism>
<name>A0A1G8XGB7_9BACT</name>
<evidence type="ECO:0000313" key="1">
    <source>
        <dbReference type="EMBL" id="SDJ89689.1"/>
    </source>
</evidence>
<dbReference type="Gene3D" id="1.20.1290.10">
    <property type="entry name" value="AhpD-like"/>
    <property type="match status" value="1"/>
</dbReference>
<dbReference type="SUPFAM" id="SSF69118">
    <property type="entry name" value="AhpD-like"/>
    <property type="match status" value="1"/>
</dbReference>
<dbReference type="PANTHER" id="PTHR35446">
    <property type="entry name" value="SI:CH211-175M2.5"/>
    <property type="match status" value="1"/>
</dbReference>
<keyword evidence="1" id="KW-0575">Peroxidase</keyword>
<dbReference type="Proteomes" id="UP000198510">
    <property type="component" value="Unassembled WGS sequence"/>
</dbReference>
<gene>
    <name evidence="1" type="ORF">SAMN05421823_101361</name>
</gene>
<protein>
    <submittedName>
        <fullName evidence="1">Uncharacterized peroxidase-related enzyme</fullName>
    </submittedName>
</protein>
<accession>A0A1G8XGB7</accession>
<sequence>MLATTTTRFRVIELEEASPEVAEIYQETMREMGIPFVLNWFKCQGTNPTLLRGNWEKLKATMLRGQVPFILKQLIIYNISKKKGCHYCAHAHGVMADSLSATLTGDPAVKLTDNVYQDAVPSAYQTAIRTVTKCALSSASTTDEDFETLREEGFAEEEVLELMSLADLTNMLNTIADISGIRIDNELMEIK</sequence>
<keyword evidence="1" id="KW-0560">Oxidoreductase</keyword>
<dbReference type="AlphaFoldDB" id="A0A1G8XGB7"/>
<dbReference type="InterPro" id="IPR029032">
    <property type="entry name" value="AhpD-like"/>
</dbReference>